<keyword evidence="2" id="KW-0812">Transmembrane</keyword>
<comment type="caution">
    <text evidence="3">The sequence shown here is derived from an EMBL/GenBank/DDBJ whole genome shotgun (WGS) entry which is preliminary data.</text>
</comment>
<evidence type="ECO:0000313" key="4">
    <source>
        <dbReference type="Proteomes" id="UP000655044"/>
    </source>
</evidence>
<feature type="transmembrane region" description="Helical" evidence="2">
    <location>
        <begin position="122"/>
        <end position="141"/>
    </location>
</feature>
<reference evidence="3" key="1">
    <citation type="submission" date="2021-01" db="EMBL/GenBank/DDBJ databases">
        <title>Whole genome shotgun sequence of Planobispora rosea NBRC 15558.</title>
        <authorList>
            <person name="Komaki H."/>
            <person name="Tamura T."/>
        </authorList>
    </citation>
    <scope>NUCLEOTIDE SEQUENCE</scope>
    <source>
        <strain evidence="3">NBRC 15558</strain>
    </source>
</reference>
<sequence length="202" mass="22943">MTEPSPEIAGPGGVHGVAGPGPGEAYERRCRRLLRLAYPPRFLQTRGEEVLGTLLDLAEPGRTRPGARTVLDVLRGGAALRLRERPPLWDWVLYRLFYRRLPFRHRWWARDDIIGRFFVERLVLSWILLLLLSLLALSAFGVTVHNAQILFGWAASSYVLAWIDRRRIRRHLLAKHEFHPDGSSCVPRTDVVGDGAVPRPTS</sequence>
<proteinExistence type="predicted"/>
<organism evidence="3 4">
    <name type="scientific">Planobispora rosea</name>
    <dbReference type="NCBI Taxonomy" id="35762"/>
    <lineage>
        <taxon>Bacteria</taxon>
        <taxon>Bacillati</taxon>
        <taxon>Actinomycetota</taxon>
        <taxon>Actinomycetes</taxon>
        <taxon>Streptosporangiales</taxon>
        <taxon>Streptosporangiaceae</taxon>
        <taxon>Planobispora</taxon>
    </lineage>
</organism>
<accession>A0A8J3S307</accession>
<dbReference type="Pfam" id="PF17240">
    <property type="entry name" value="DUF5313"/>
    <property type="match status" value="1"/>
</dbReference>
<evidence type="ECO:0000313" key="3">
    <source>
        <dbReference type="EMBL" id="GIH85041.1"/>
    </source>
</evidence>
<feature type="region of interest" description="Disordered" evidence="1">
    <location>
        <begin position="1"/>
        <end position="21"/>
    </location>
</feature>
<dbReference type="RefSeq" id="WP_189242218.1">
    <property type="nucleotide sequence ID" value="NZ_BMQP01000011.1"/>
</dbReference>
<gene>
    <name evidence="3" type="ORF">Pro02_34490</name>
</gene>
<evidence type="ECO:0000256" key="2">
    <source>
        <dbReference type="SAM" id="Phobius"/>
    </source>
</evidence>
<protein>
    <submittedName>
        <fullName evidence="3">Uncharacterized protein</fullName>
    </submittedName>
</protein>
<dbReference type="AlphaFoldDB" id="A0A8J3S307"/>
<dbReference type="InterPro" id="IPR035197">
    <property type="entry name" value="DUF5313"/>
</dbReference>
<dbReference type="EMBL" id="BOOI01000031">
    <property type="protein sequence ID" value="GIH85041.1"/>
    <property type="molecule type" value="Genomic_DNA"/>
</dbReference>
<dbReference type="Proteomes" id="UP000655044">
    <property type="component" value="Unassembled WGS sequence"/>
</dbReference>
<keyword evidence="4" id="KW-1185">Reference proteome</keyword>
<name>A0A8J3S307_PLARO</name>
<feature type="compositionally biased region" description="Gly residues" evidence="1">
    <location>
        <begin position="10"/>
        <end position="21"/>
    </location>
</feature>
<evidence type="ECO:0000256" key="1">
    <source>
        <dbReference type="SAM" id="MobiDB-lite"/>
    </source>
</evidence>
<keyword evidence="2" id="KW-0472">Membrane</keyword>
<feature type="transmembrane region" description="Helical" evidence="2">
    <location>
        <begin position="147"/>
        <end position="163"/>
    </location>
</feature>
<keyword evidence="2" id="KW-1133">Transmembrane helix</keyword>